<gene>
    <name evidence="5" type="ORF">SOASR030_08890</name>
</gene>
<dbReference type="InterPro" id="IPR004682">
    <property type="entry name" value="TRAP_DctP"/>
</dbReference>
<keyword evidence="2" id="KW-0813">Transport</keyword>
<dbReference type="AlphaFoldDB" id="A0AAV5N273"/>
<dbReference type="RefSeq" id="WP_036023121.1">
    <property type="nucleotide sequence ID" value="NZ_BRLH01000001.1"/>
</dbReference>
<evidence type="ECO:0000313" key="6">
    <source>
        <dbReference type="Proteomes" id="UP001058124"/>
    </source>
</evidence>
<dbReference type="InterPro" id="IPR038404">
    <property type="entry name" value="TRAP_DctP_sf"/>
</dbReference>
<keyword evidence="3 4" id="KW-0732">Signal</keyword>
<dbReference type="PANTHER" id="PTHR33376">
    <property type="match status" value="1"/>
</dbReference>
<accession>A0AAV5N273</accession>
<comment type="similarity">
    <text evidence="1">Belongs to the bacterial solute-binding protein 7 family.</text>
</comment>
<dbReference type="GO" id="GO:0055085">
    <property type="term" value="P:transmembrane transport"/>
    <property type="evidence" value="ECO:0007669"/>
    <property type="project" value="InterPro"/>
</dbReference>
<feature type="chain" id="PRO_5043428184" evidence="4">
    <location>
        <begin position="25"/>
        <end position="336"/>
    </location>
</feature>
<dbReference type="EMBL" id="BRLH01000001">
    <property type="protein sequence ID" value="GKX54777.1"/>
    <property type="molecule type" value="Genomic_DNA"/>
</dbReference>
<dbReference type="NCBIfam" id="TIGR00787">
    <property type="entry name" value="dctP"/>
    <property type="match status" value="1"/>
</dbReference>
<name>A0AAV5N273_9GAMM</name>
<evidence type="ECO:0000256" key="4">
    <source>
        <dbReference type="SAM" id="SignalP"/>
    </source>
</evidence>
<dbReference type="InterPro" id="IPR018389">
    <property type="entry name" value="DctP_fam"/>
</dbReference>
<dbReference type="PIRSF" id="PIRSF006470">
    <property type="entry name" value="DctB"/>
    <property type="match status" value="1"/>
</dbReference>
<comment type="caution">
    <text evidence="5">The sequence shown here is derived from an EMBL/GenBank/DDBJ whole genome shotgun (WGS) entry which is preliminary data.</text>
</comment>
<dbReference type="PANTHER" id="PTHR33376:SF7">
    <property type="entry name" value="C4-DICARBOXYLATE-BINDING PROTEIN DCTB"/>
    <property type="match status" value="1"/>
</dbReference>
<sequence length="336" mass="37639">MKANKLLFTLTLACGLTCTSAALAAQYTLKVGHSAQTSFHMHKAWEKFADEVKKGSNGEIDVQIFPADQMGNSLEQLEYVQTGTLDMTSQSMSLLANWDKAFGITEMPYVFTSREEALSVLNGDFGQYLFSKLEPLELKGLAVAENGFRQITNNRGPIYKPDDLKNLKIRTMQIDSHILAYRHMGANPTPMAFGELYSALQQGVVDGQDNPLSQIVTSRFYEVQKYVSLANIVYSTDVVLIGLNKYNSLPEKYQTLIKDAMKSAMAYQQELIKQEEDGYVAFLEKAGLKVNSLSPEQIAAFKEKVNEVRPQMIKSIGQENWDKLESSIKAYHANKQ</sequence>
<dbReference type="Gene3D" id="3.40.190.170">
    <property type="entry name" value="Bacterial extracellular solute-binding protein, family 7"/>
    <property type="match status" value="1"/>
</dbReference>
<dbReference type="CDD" id="cd13603">
    <property type="entry name" value="PBP2_TRAP_Siap_TeaA_like"/>
    <property type="match status" value="1"/>
</dbReference>
<dbReference type="GO" id="GO:0030288">
    <property type="term" value="C:outer membrane-bounded periplasmic space"/>
    <property type="evidence" value="ECO:0007669"/>
    <property type="project" value="InterPro"/>
</dbReference>
<evidence type="ECO:0000256" key="1">
    <source>
        <dbReference type="ARBA" id="ARBA00009023"/>
    </source>
</evidence>
<protein>
    <submittedName>
        <fullName evidence="5">ABC transporter substrate-binding protein</fullName>
    </submittedName>
</protein>
<proteinExistence type="inferred from homology"/>
<dbReference type="NCBIfam" id="NF037995">
    <property type="entry name" value="TRAP_S1"/>
    <property type="match status" value="1"/>
</dbReference>
<feature type="signal peptide" evidence="4">
    <location>
        <begin position="1"/>
        <end position="24"/>
    </location>
</feature>
<keyword evidence="6" id="KW-1185">Reference proteome</keyword>
<dbReference type="Proteomes" id="UP001058124">
    <property type="component" value="Unassembled WGS sequence"/>
</dbReference>
<evidence type="ECO:0000256" key="2">
    <source>
        <dbReference type="ARBA" id="ARBA00022448"/>
    </source>
</evidence>
<dbReference type="Pfam" id="PF03480">
    <property type="entry name" value="DctP"/>
    <property type="match status" value="1"/>
</dbReference>
<organism evidence="5 6">
    <name type="scientific">Leminorella grimontii</name>
    <dbReference type="NCBI Taxonomy" id="82981"/>
    <lineage>
        <taxon>Bacteria</taxon>
        <taxon>Pseudomonadati</taxon>
        <taxon>Pseudomonadota</taxon>
        <taxon>Gammaproteobacteria</taxon>
        <taxon>Enterobacterales</taxon>
        <taxon>Budviciaceae</taxon>
        <taxon>Leminorella</taxon>
    </lineage>
</organism>
<evidence type="ECO:0000313" key="5">
    <source>
        <dbReference type="EMBL" id="GKX54777.1"/>
    </source>
</evidence>
<evidence type="ECO:0000256" key="3">
    <source>
        <dbReference type="ARBA" id="ARBA00022729"/>
    </source>
</evidence>
<reference evidence="5" key="1">
    <citation type="submission" date="2022-06" db="EMBL/GenBank/DDBJ databases">
        <title>Draft genome sequences of Leminorella grimontii str. JCM5902.</title>
        <authorList>
            <person name="Wakabayashi Y."/>
            <person name="Kojima K."/>
        </authorList>
    </citation>
    <scope>NUCLEOTIDE SEQUENCE</scope>
    <source>
        <strain evidence="5">JCM 5902</strain>
    </source>
</reference>